<evidence type="ECO:0000313" key="9">
    <source>
        <dbReference type="Proteomes" id="UP000694415"/>
    </source>
</evidence>
<keyword evidence="4" id="KW-0472">Membrane</keyword>
<reference evidence="8" key="1">
    <citation type="submission" date="2025-08" db="UniProtKB">
        <authorList>
            <consortium name="Ensembl"/>
        </authorList>
    </citation>
    <scope>IDENTIFICATION</scope>
</reference>
<feature type="domain" description="UPAR/Ly6" evidence="7">
    <location>
        <begin position="137"/>
        <end position="208"/>
    </location>
</feature>
<dbReference type="Ensembl" id="ENSMSIT00000034723.1">
    <property type="protein sequence ID" value="ENSMSIP00000027534.1"/>
    <property type="gene ID" value="ENSMSIG00000023238.1"/>
</dbReference>
<dbReference type="PANTHER" id="PTHR16529">
    <property type="entry name" value="CD177 ANTIGEN"/>
    <property type="match status" value="1"/>
</dbReference>
<keyword evidence="3 6" id="KW-0732">Signal</keyword>
<dbReference type="AlphaFoldDB" id="A0A8C6HXU8"/>
<evidence type="ECO:0000313" key="8">
    <source>
        <dbReference type="Ensembl" id="ENSMSIP00000027534.1"/>
    </source>
</evidence>
<dbReference type="GO" id="GO:0045217">
    <property type="term" value="P:cell-cell junction maintenance"/>
    <property type="evidence" value="ECO:0007669"/>
    <property type="project" value="TreeGrafter"/>
</dbReference>
<dbReference type="Pfam" id="PF00021">
    <property type="entry name" value="UPAR_LY6"/>
    <property type="match status" value="1"/>
</dbReference>
<dbReference type="GO" id="GO:2001044">
    <property type="term" value="P:regulation of integrin-mediated signaling pathway"/>
    <property type="evidence" value="ECO:0007669"/>
    <property type="project" value="TreeGrafter"/>
</dbReference>
<proteinExistence type="predicted"/>
<dbReference type="CDD" id="cd23633">
    <property type="entry name" value="TFP_LU_ECD_LYPD4_rpt2_like"/>
    <property type="match status" value="1"/>
</dbReference>
<feature type="signal peptide" evidence="6">
    <location>
        <begin position="1"/>
        <end position="23"/>
    </location>
</feature>
<dbReference type="Proteomes" id="UP000694415">
    <property type="component" value="Unplaced"/>
</dbReference>
<evidence type="ECO:0000256" key="3">
    <source>
        <dbReference type="ARBA" id="ARBA00022729"/>
    </source>
</evidence>
<dbReference type="GeneTree" id="ENSGT00530000063351"/>
<dbReference type="GO" id="GO:0044853">
    <property type="term" value="C:plasma membrane raft"/>
    <property type="evidence" value="ECO:0007669"/>
    <property type="project" value="TreeGrafter"/>
</dbReference>
<sequence length="248" mass="26481">MGACRIQYVLLLSLLGFCPCSDTLNCQKGIMVKFGSGFTKSEIEWKSPGTTETAPEEICQETLLLIDVGEKSLILASKGSSKAGSKSVHDVQVFSGGPGIVTASYVHFCDTELCNSASSTSVLLNNMKLSESSEQGSIQCPVCLHFRGSCSQHTKFVLCPKDTRCYFSDMTVEGGGLKNFFSLDGCLANSAKNLLKSQTSIGIFSVVEVSNPDSSKSPSRVVPSILLTWMLGLRALLSSLYAGICPLC</sequence>
<keyword evidence="9" id="KW-1185">Reference proteome</keyword>
<dbReference type="GO" id="GO:0043315">
    <property type="term" value="P:positive regulation of neutrophil degranulation"/>
    <property type="evidence" value="ECO:0007669"/>
    <property type="project" value="TreeGrafter"/>
</dbReference>
<dbReference type="GO" id="GO:0007159">
    <property type="term" value="P:leukocyte cell-cell adhesion"/>
    <property type="evidence" value="ECO:0007669"/>
    <property type="project" value="TreeGrafter"/>
</dbReference>
<dbReference type="InterPro" id="IPR051899">
    <property type="entry name" value="Fert-Immune_med_protein"/>
</dbReference>
<evidence type="ECO:0000259" key="7">
    <source>
        <dbReference type="Pfam" id="PF00021"/>
    </source>
</evidence>
<evidence type="ECO:0000256" key="6">
    <source>
        <dbReference type="SAM" id="SignalP"/>
    </source>
</evidence>
<evidence type="ECO:0000256" key="1">
    <source>
        <dbReference type="ARBA" id="ARBA00004236"/>
    </source>
</evidence>
<protein>
    <recommendedName>
        <fullName evidence="7">UPAR/Ly6 domain-containing protein</fullName>
    </recommendedName>
</protein>
<comment type="subcellular location">
    <subcellularLocation>
        <location evidence="1">Cell membrane</location>
    </subcellularLocation>
</comment>
<evidence type="ECO:0000256" key="4">
    <source>
        <dbReference type="ARBA" id="ARBA00023136"/>
    </source>
</evidence>
<dbReference type="PANTHER" id="PTHR16529:SF9">
    <property type="entry name" value="LY6_PLAUR DOMAIN CONTAINING 10-RELATED"/>
    <property type="match status" value="1"/>
</dbReference>
<keyword evidence="2" id="KW-1003">Cell membrane</keyword>
<reference evidence="8" key="2">
    <citation type="submission" date="2025-09" db="UniProtKB">
        <authorList>
            <consortium name="Ensembl"/>
        </authorList>
    </citation>
    <scope>IDENTIFICATION</scope>
</reference>
<dbReference type="CDD" id="cd23624">
    <property type="entry name" value="TFP_LU_ECD_CD177_rpt3"/>
    <property type="match status" value="1"/>
</dbReference>
<feature type="chain" id="PRO_5034633018" description="UPAR/Ly6 domain-containing protein" evidence="6">
    <location>
        <begin position="24"/>
        <end position="248"/>
    </location>
</feature>
<evidence type="ECO:0000256" key="2">
    <source>
        <dbReference type="ARBA" id="ARBA00022475"/>
    </source>
</evidence>
<evidence type="ECO:0000256" key="5">
    <source>
        <dbReference type="ARBA" id="ARBA00023180"/>
    </source>
</evidence>
<accession>A0A8C6HXU8</accession>
<dbReference type="InterPro" id="IPR016054">
    <property type="entry name" value="LY6_UPA_recep-like"/>
</dbReference>
<name>A0A8C6HXU8_MUSSI</name>
<dbReference type="GO" id="GO:0098742">
    <property type="term" value="P:cell-cell adhesion via plasma-membrane adhesion molecules"/>
    <property type="evidence" value="ECO:0007669"/>
    <property type="project" value="TreeGrafter"/>
</dbReference>
<keyword evidence="5" id="KW-0325">Glycoprotein</keyword>
<organism evidence="8 9">
    <name type="scientific">Mus spicilegus</name>
    <name type="common">Mound-building mouse</name>
    <dbReference type="NCBI Taxonomy" id="10103"/>
    <lineage>
        <taxon>Eukaryota</taxon>
        <taxon>Metazoa</taxon>
        <taxon>Chordata</taxon>
        <taxon>Craniata</taxon>
        <taxon>Vertebrata</taxon>
        <taxon>Euteleostomi</taxon>
        <taxon>Mammalia</taxon>
        <taxon>Eutheria</taxon>
        <taxon>Euarchontoglires</taxon>
        <taxon>Glires</taxon>
        <taxon>Rodentia</taxon>
        <taxon>Myomorpha</taxon>
        <taxon>Muroidea</taxon>
        <taxon>Muridae</taxon>
        <taxon>Murinae</taxon>
        <taxon>Mus</taxon>
        <taxon>Mus</taxon>
    </lineage>
</organism>